<feature type="domain" description="ABC transporter" evidence="5">
    <location>
        <begin position="28"/>
        <end position="253"/>
    </location>
</feature>
<dbReference type="EMBL" id="RCTF01000013">
    <property type="protein sequence ID" value="RLP76202.1"/>
    <property type="molecule type" value="Genomic_DNA"/>
</dbReference>
<dbReference type="InterPro" id="IPR027417">
    <property type="entry name" value="P-loop_NTPase"/>
</dbReference>
<evidence type="ECO:0000313" key="6">
    <source>
        <dbReference type="EMBL" id="RLP76202.1"/>
    </source>
</evidence>
<evidence type="ECO:0000256" key="4">
    <source>
        <dbReference type="ARBA" id="ARBA00022840"/>
    </source>
</evidence>
<dbReference type="InterPro" id="IPR050166">
    <property type="entry name" value="ABC_transporter_ATP-bind"/>
</dbReference>
<dbReference type="GO" id="GO:0016887">
    <property type="term" value="F:ATP hydrolysis activity"/>
    <property type="evidence" value="ECO:0007669"/>
    <property type="project" value="InterPro"/>
</dbReference>
<dbReference type="InterPro" id="IPR017871">
    <property type="entry name" value="ABC_transporter-like_CS"/>
</dbReference>
<evidence type="ECO:0000256" key="3">
    <source>
        <dbReference type="ARBA" id="ARBA00022741"/>
    </source>
</evidence>
<reference evidence="6 7" key="1">
    <citation type="submission" date="2018-10" db="EMBL/GenBank/DDBJ databases">
        <title>Xanthobacter tagetidis genome sequencing and assembly.</title>
        <authorList>
            <person name="Maclea K.S."/>
            <person name="Goen A.E."/>
            <person name="Fatima S.A."/>
        </authorList>
    </citation>
    <scope>NUCLEOTIDE SEQUENCE [LARGE SCALE GENOMIC DNA]</scope>
    <source>
        <strain evidence="6 7">ATCC 700314</strain>
    </source>
</reference>
<dbReference type="InterPro" id="IPR003593">
    <property type="entry name" value="AAA+_ATPase"/>
</dbReference>
<keyword evidence="3" id="KW-0547">Nucleotide-binding</keyword>
<comment type="similarity">
    <text evidence="1">Belongs to the ABC transporter superfamily.</text>
</comment>
<evidence type="ECO:0000256" key="2">
    <source>
        <dbReference type="ARBA" id="ARBA00022448"/>
    </source>
</evidence>
<evidence type="ECO:0000313" key="7">
    <source>
        <dbReference type="Proteomes" id="UP000269692"/>
    </source>
</evidence>
<organism evidence="6 7">
    <name type="scientific">Xanthobacter tagetidis</name>
    <dbReference type="NCBI Taxonomy" id="60216"/>
    <lineage>
        <taxon>Bacteria</taxon>
        <taxon>Pseudomonadati</taxon>
        <taxon>Pseudomonadota</taxon>
        <taxon>Alphaproteobacteria</taxon>
        <taxon>Hyphomicrobiales</taxon>
        <taxon>Xanthobacteraceae</taxon>
        <taxon>Xanthobacter</taxon>
    </lineage>
</organism>
<dbReference type="OrthoDB" id="9807242at2"/>
<proteinExistence type="inferred from homology"/>
<protein>
    <submittedName>
        <fullName evidence="6">ABC transporter ATP-binding protein</fullName>
    </submittedName>
</protein>
<keyword evidence="2" id="KW-0813">Transport</keyword>
<dbReference type="CDD" id="cd03293">
    <property type="entry name" value="ABC_NrtD_SsuB_transporters"/>
    <property type="match status" value="1"/>
</dbReference>
<name>A0A3L7A9X8_9HYPH</name>
<dbReference type="PANTHER" id="PTHR42788:SF13">
    <property type="entry name" value="ALIPHATIC SULFONATES IMPORT ATP-BINDING PROTEIN SSUB"/>
    <property type="match status" value="1"/>
</dbReference>
<evidence type="ECO:0000259" key="5">
    <source>
        <dbReference type="PROSITE" id="PS50893"/>
    </source>
</evidence>
<dbReference type="PROSITE" id="PS00211">
    <property type="entry name" value="ABC_TRANSPORTER_1"/>
    <property type="match status" value="1"/>
</dbReference>
<dbReference type="InterPro" id="IPR003439">
    <property type="entry name" value="ABC_transporter-like_ATP-bd"/>
</dbReference>
<evidence type="ECO:0000256" key="1">
    <source>
        <dbReference type="ARBA" id="ARBA00005417"/>
    </source>
</evidence>
<sequence>MRAAELQLSVALDAATSLEAAAPPPPKIRVERLVKRFGTFAAVDGISVDIAPGEFFVIVGPSGCGKTTLLRILAGLEEPTSGTIAIAPNDAGRPTNSMVFQGDSIFPWMSVYDNAAYGLAMRRRSKAEIAERVRPLLETTGLWRFRDRYPHQLSGGMRQRVSICRAFANDPDILLMDEPFSALDEQNKMLLHQELLRIWEETKKTVVFITHSVDEAVTLSDRIMVMTAHPGRSKAILDNPFGRPRDVVALRGDPVYGAFVFRIWEYLREEVRAAKLQEQEEGEA</sequence>
<dbReference type="RefSeq" id="WP_121624233.1">
    <property type="nucleotide sequence ID" value="NZ_JACIIW010000002.1"/>
</dbReference>
<dbReference type="Gene3D" id="3.40.50.300">
    <property type="entry name" value="P-loop containing nucleotide triphosphate hydrolases"/>
    <property type="match status" value="1"/>
</dbReference>
<accession>A0A3L7A9X8</accession>
<dbReference type="GO" id="GO:0005524">
    <property type="term" value="F:ATP binding"/>
    <property type="evidence" value="ECO:0007669"/>
    <property type="project" value="UniProtKB-KW"/>
</dbReference>
<keyword evidence="7" id="KW-1185">Reference proteome</keyword>
<dbReference type="SUPFAM" id="SSF52540">
    <property type="entry name" value="P-loop containing nucleoside triphosphate hydrolases"/>
    <property type="match status" value="1"/>
</dbReference>
<dbReference type="Proteomes" id="UP000269692">
    <property type="component" value="Unassembled WGS sequence"/>
</dbReference>
<dbReference type="Pfam" id="PF00005">
    <property type="entry name" value="ABC_tran"/>
    <property type="match status" value="1"/>
</dbReference>
<dbReference type="AlphaFoldDB" id="A0A3L7A9X8"/>
<gene>
    <name evidence="6" type="ORF">D9R14_15400</name>
</gene>
<dbReference type="SMART" id="SM00382">
    <property type="entry name" value="AAA"/>
    <property type="match status" value="1"/>
</dbReference>
<dbReference type="PROSITE" id="PS50893">
    <property type="entry name" value="ABC_TRANSPORTER_2"/>
    <property type="match status" value="1"/>
</dbReference>
<keyword evidence="4 6" id="KW-0067">ATP-binding</keyword>
<comment type="caution">
    <text evidence="6">The sequence shown here is derived from an EMBL/GenBank/DDBJ whole genome shotgun (WGS) entry which is preliminary data.</text>
</comment>
<dbReference type="PANTHER" id="PTHR42788">
    <property type="entry name" value="TAURINE IMPORT ATP-BINDING PROTEIN-RELATED"/>
    <property type="match status" value="1"/>
</dbReference>